<evidence type="ECO:0000256" key="1">
    <source>
        <dbReference type="SAM" id="SignalP"/>
    </source>
</evidence>
<dbReference type="Proteomes" id="UP000046392">
    <property type="component" value="Unplaced"/>
</dbReference>
<keyword evidence="2" id="KW-1185">Reference proteome</keyword>
<organism evidence="2 3">
    <name type="scientific">Strongyloides papillosus</name>
    <name type="common">Intestinal threadworm</name>
    <dbReference type="NCBI Taxonomy" id="174720"/>
    <lineage>
        <taxon>Eukaryota</taxon>
        <taxon>Metazoa</taxon>
        <taxon>Ecdysozoa</taxon>
        <taxon>Nematoda</taxon>
        <taxon>Chromadorea</taxon>
        <taxon>Rhabditida</taxon>
        <taxon>Tylenchina</taxon>
        <taxon>Panagrolaimomorpha</taxon>
        <taxon>Strongyloidoidea</taxon>
        <taxon>Strongyloididae</taxon>
        <taxon>Strongyloides</taxon>
    </lineage>
</organism>
<protein>
    <submittedName>
        <fullName evidence="3">Transmembrane protein</fullName>
    </submittedName>
</protein>
<reference evidence="3" key="1">
    <citation type="submission" date="2017-02" db="UniProtKB">
        <authorList>
            <consortium name="WormBaseParasite"/>
        </authorList>
    </citation>
    <scope>IDENTIFICATION</scope>
</reference>
<keyword evidence="1" id="KW-0732">Signal</keyword>
<evidence type="ECO:0000313" key="3">
    <source>
        <dbReference type="WBParaSite" id="SPAL_0000451400.1"/>
    </source>
</evidence>
<proteinExistence type="predicted"/>
<name>A0A0N5BEU5_STREA</name>
<sequence length="133" mass="15372">MKVLTMLIVFITTLIVNIASFYQADFKIYVLGTPECRTDSQGQKIFENVTAELFVRSQKVSTKFDVCDKKFTLTVERPSHDMYLEVIKAKFTYQPSNKFCTRIVPQNCQTIAWDSSLFHGYCTLKRINPDIPL</sequence>
<feature type="signal peptide" evidence="1">
    <location>
        <begin position="1"/>
        <end position="20"/>
    </location>
</feature>
<evidence type="ECO:0000313" key="2">
    <source>
        <dbReference type="Proteomes" id="UP000046392"/>
    </source>
</evidence>
<dbReference type="WBParaSite" id="SPAL_0000451400.1">
    <property type="protein sequence ID" value="SPAL_0000451400.1"/>
    <property type="gene ID" value="SPAL_0000451400"/>
</dbReference>
<accession>A0A0N5BEU5</accession>
<dbReference type="AlphaFoldDB" id="A0A0N5BEU5"/>
<feature type="chain" id="PRO_5005894403" evidence="1">
    <location>
        <begin position="21"/>
        <end position="133"/>
    </location>
</feature>